<protein>
    <submittedName>
        <fullName evidence="2">Uncharacterized protein</fullName>
    </submittedName>
</protein>
<proteinExistence type="predicted"/>
<evidence type="ECO:0000313" key="2">
    <source>
        <dbReference type="EMBL" id="SQI26943.1"/>
    </source>
</evidence>
<keyword evidence="1" id="KW-0472">Membrane</keyword>
<keyword evidence="1" id="KW-0812">Transmembrane</keyword>
<accession>A0A2X4TJ53</accession>
<gene>
    <name evidence="2" type="ORF">NCTC7307_04314</name>
</gene>
<evidence type="ECO:0000313" key="3">
    <source>
        <dbReference type="Proteomes" id="UP000248731"/>
    </source>
</evidence>
<keyword evidence="3" id="KW-1185">Reference proteome</keyword>
<keyword evidence="1" id="KW-1133">Transmembrane helix</keyword>
<dbReference type="EMBL" id="LS483466">
    <property type="protein sequence ID" value="SQI26943.1"/>
    <property type="molecule type" value="Genomic_DNA"/>
</dbReference>
<organism evidence="2 3">
    <name type="scientific">Salmonella enterica subsp. arizonae</name>
    <dbReference type="NCBI Taxonomy" id="59203"/>
    <lineage>
        <taxon>Bacteria</taxon>
        <taxon>Pseudomonadati</taxon>
        <taxon>Pseudomonadota</taxon>
        <taxon>Gammaproteobacteria</taxon>
        <taxon>Enterobacterales</taxon>
        <taxon>Enterobacteriaceae</taxon>
        <taxon>Salmonella</taxon>
    </lineage>
</organism>
<feature type="transmembrane region" description="Helical" evidence="1">
    <location>
        <begin position="42"/>
        <end position="62"/>
    </location>
</feature>
<dbReference type="Proteomes" id="UP000248731">
    <property type="component" value="Chromosome 1"/>
</dbReference>
<sequence length="421" mass="46482">MRLWLHIDQFICRSQGCLIMPVWLDAIPEQAPKVARPGTRRWLLFLAFIMLGGIALTLWCWTSERTGFVFWFTALGLPFCTWGLIFGLRRFAYKAEQVGAESRNVEREALIDSEILRGQRCAWILGTYIQTPAGNKTDDLLEVMKVAAPAIDFSRPRGCDKPIRYAALTEYQTDLSKALKAAVTKLTTRVDVIVQPLPSELPCWLMLDCDSDLYPLVEEQLKAELSLKTGRIFRLMAGKGLGAFDAWLDKRWDTPGILVTITLSLPASPKEGDADAVTMVVFSNRKAHAYPDALRLHRPERGSEGTLTKTLSRALLWANISSDALQGSWISGPALTQGSGWNNACEASGVEFSLSEDNSSIDPVLGYTGHAAPWVAITLADAAFKQRGAQVIAAQPTANKDDVWISVITKEEVRKGTPKNG</sequence>
<evidence type="ECO:0000256" key="1">
    <source>
        <dbReference type="SAM" id="Phobius"/>
    </source>
</evidence>
<dbReference type="AlphaFoldDB" id="A0A2X4TJ53"/>
<reference evidence="2 3" key="1">
    <citation type="submission" date="2018-06" db="EMBL/GenBank/DDBJ databases">
        <authorList>
            <consortium name="Pathogen Informatics"/>
            <person name="Doyle S."/>
        </authorList>
    </citation>
    <scope>NUCLEOTIDE SEQUENCE [LARGE SCALE GENOMIC DNA]</scope>
    <source>
        <strain evidence="2 3">NCTC7307</strain>
    </source>
</reference>
<name>A0A2X4TJ53_SALER</name>
<feature type="transmembrane region" description="Helical" evidence="1">
    <location>
        <begin position="68"/>
        <end position="88"/>
    </location>
</feature>